<feature type="transmembrane region" description="Helical" evidence="1">
    <location>
        <begin position="133"/>
        <end position="158"/>
    </location>
</feature>
<organism evidence="2 3">
    <name type="scientific">Methanocella arvoryzae (strain DSM 22066 / NBRC 105507 / MRE50)</name>
    <dbReference type="NCBI Taxonomy" id="351160"/>
    <lineage>
        <taxon>Archaea</taxon>
        <taxon>Methanobacteriati</taxon>
        <taxon>Methanobacteriota</taxon>
        <taxon>Stenosarchaea group</taxon>
        <taxon>Methanomicrobia</taxon>
        <taxon>Methanocellales</taxon>
        <taxon>Methanocellaceae</taxon>
        <taxon>Methanocella</taxon>
    </lineage>
</organism>
<name>Q0W5R2_METAR</name>
<dbReference type="RefSeq" id="WP_012036239.1">
    <property type="nucleotide sequence ID" value="NC_009464.1"/>
</dbReference>
<protein>
    <recommendedName>
        <fullName evidence="4">ABC-type transport system, permease component</fullName>
    </recommendedName>
</protein>
<dbReference type="STRING" id="351160.RCIX937"/>
<feature type="transmembrane region" description="Helical" evidence="1">
    <location>
        <begin position="170"/>
        <end position="187"/>
    </location>
</feature>
<dbReference type="KEGG" id="rci:RCIX937"/>
<dbReference type="OrthoDB" id="86287at2157"/>
<gene>
    <name evidence="2" type="ORF">RCIX937</name>
</gene>
<keyword evidence="3" id="KW-1185">Reference proteome</keyword>
<dbReference type="GO" id="GO:0005886">
    <property type="term" value="C:plasma membrane"/>
    <property type="evidence" value="ECO:0007669"/>
    <property type="project" value="UniProtKB-SubCell"/>
</dbReference>
<reference evidence="2 3" key="1">
    <citation type="journal article" date="2006" name="Science">
        <title>Genome of rice cluster I archaea -- the key methane producers in the rice rhizosphere.</title>
        <authorList>
            <person name="Erkel C."/>
            <person name="Kube M."/>
            <person name="Reinhardt R."/>
            <person name="Liesack W."/>
        </authorList>
    </citation>
    <scope>NUCLEOTIDE SEQUENCE [LARGE SCALE GENOMIC DNA]</scope>
    <source>
        <strain evidence="3">DSM 22066 / NBRC 105507 / MRE50</strain>
    </source>
</reference>
<dbReference type="GeneID" id="5144985"/>
<feature type="transmembrane region" description="Helical" evidence="1">
    <location>
        <begin position="239"/>
        <end position="258"/>
    </location>
</feature>
<sequence>MDTTLCIAKKELADILNSKLVLIMLIFYVIVFVFSFNNSVSFRSENIGNLFMLFTYSTCYYSTLVAMSLGYSSFFAEMDGKAINTLLTKPLYRDTIINGKLLNALILSVGLFAFTTVLYILAILIYYNDPVEILSLFFNILPLMFFLSILCIIFFYSLTMMVCILIKDQVLSLFSSCLLWIILFYLINDNWFAGYVSYFFHSSELEYLICSFSPSWLVHSVLEQPDLLMATTVYGNTDLIKLSLYTFITVIITYIAFIRRDIN</sequence>
<evidence type="ECO:0008006" key="4">
    <source>
        <dbReference type="Google" id="ProtNLM"/>
    </source>
</evidence>
<accession>Q0W5R2</accession>
<dbReference type="PANTHER" id="PTHR43471:SF14">
    <property type="entry name" value="ABC-2 TYPE TRANSPORT SYSTEM PERMEASE PROTEIN"/>
    <property type="match status" value="1"/>
</dbReference>
<feature type="transmembrane region" description="Helical" evidence="1">
    <location>
        <begin position="50"/>
        <end position="71"/>
    </location>
</feature>
<feature type="transmembrane region" description="Helical" evidence="1">
    <location>
        <begin position="101"/>
        <end position="127"/>
    </location>
</feature>
<keyword evidence="1" id="KW-1133">Transmembrane helix</keyword>
<dbReference type="GO" id="GO:0140359">
    <property type="term" value="F:ABC-type transporter activity"/>
    <property type="evidence" value="ECO:0007669"/>
    <property type="project" value="InterPro"/>
</dbReference>
<keyword evidence="1" id="KW-0812">Transmembrane</keyword>
<keyword evidence="1" id="KW-0472">Membrane</keyword>
<dbReference type="Pfam" id="PF12679">
    <property type="entry name" value="ABC2_membrane_2"/>
    <property type="match status" value="1"/>
</dbReference>
<dbReference type="eggNOG" id="arCOG02436">
    <property type="taxonomic scope" value="Archaea"/>
</dbReference>
<dbReference type="EMBL" id="AM114193">
    <property type="protein sequence ID" value="CAJ36281.1"/>
    <property type="molecule type" value="Genomic_DNA"/>
</dbReference>
<evidence type="ECO:0000313" key="3">
    <source>
        <dbReference type="Proteomes" id="UP000000663"/>
    </source>
</evidence>
<feature type="transmembrane region" description="Helical" evidence="1">
    <location>
        <begin position="20"/>
        <end position="38"/>
    </location>
</feature>
<evidence type="ECO:0000313" key="2">
    <source>
        <dbReference type="EMBL" id="CAJ36281.1"/>
    </source>
</evidence>
<dbReference type="PANTHER" id="PTHR43471">
    <property type="entry name" value="ABC TRANSPORTER PERMEASE"/>
    <property type="match status" value="1"/>
</dbReference>
<evidence type="ECO:0000256" key="1">
    <source>
        <dbReference type="SAM" id="Phobius"/>
    </source>
</evidence>
<dbReference type="Proteomes" id="UP000000663">
    <property type="component" value="Chromosome"/>
</dbReference>
<proteinExistence type="predicted"/>
<dbReference type="AlphaFoldDB" id="Q0W5R2"/>